<dbReference type="Gene3D" id="3.40.630.30">
    <property type="match status" value="1"/>
</dbReference>
<dbReference type="AlphaFoldDB" id="Q5YMS4"/>
<evidence type="ECO:0000259" key="1">
    <source>
        <dbReference type="PROSITE" id="PS51186"/>
    </source>
</evidence>
<proteinExistence type="predicted"/>
<dbReference type="InterPro" id="IPR016181">
    <property type="entry name" value="Acyl_CoA_acyltransferase"/>
</dbReference>
<dbReference type="GO" id="GO:0016747">
    <property type="term" value="F:acyltransferase activity, transferring groups other than amino-acyl groups"/>
    <property type="evidence" value="ECO:0007669"/>
    <property type="project" value="InterPro"/>
</dbReference>
<evidence type="ECO:0000313" key="2">
    <source>
        <dbReference type="EMBL" id="BAD60517.1"/>
    </source>
</evidence>
<dbReference type="Proteomes" id="UP000006820">
    <property type="component" value="Chromosome"/>
</dbReference>
<accession>Q5YMS4</accession>
<gene>
    <name evidence="2" type="ordered locus">NFA_56650</name>
</gene>
<keyword evidence="3" id="KW-1185">Reference proteome</keyword>
<reference evidence="2 3" key="1">
    <citation type="journal article" date="2004" name="Proc. Natl. Acad. Sci. U.S.A.">
        <title>The complete genomic sequence of Nocardia farcinica IFM 10152.</title>
        <authorList>
            <person name="Ishikawa J."/>
            <person name="Yamashita A."/>
            <person name="Mikami Y."/>
            <person name="Hoshino Y."/>
            <person name="Kurita H."/>
            <person name="Hotta K."/>
            <person name="Shiba T."/>
            <person name="Hattori M."/>
        </authorList>
    </citation>
    <scope>NUCLEOTIDE SEQUENCE [LARGE SCALE GENOMIC DNA]</scope>
    <source>
        <strain evidence="2 3">IFM 10152</strain>
    </source>
</reference>
<protein>
    <recommendedName>
        <fullName evidence="1">N-acetyltransferase domain-containing protein</fullName>
    </recommendedName>
</protein>
<dbReference type="SUPFAM" id="SSF55729">
    <property type="entry name" value="Acyl-CoA N-acyltransferases (Nat)"/>
    <property type="match status" value="1"/>
</dbReference>
<evidence type="ECO:0000313" key="3">
    <source>
        <dbReference type="Proteomes" id="UP000006820"/>
    </source>
</evidence>
<dbReference type="PROSITE" id="PS51186">
    <property type="entry name" value="GNAT"/>
    <property type="match status" value="1"/>
</dbReference>
<sequence>MSVDESDSWRLSRAVSTSVTALTLDGLDKLPAHARRCVFWEIDPAVAADSHGFSDPVFEKEAWLSTVMLEWGSCGQVAHVDGKAAGCALYSPPTAVPRATLFPTSPVSPDAILLTTLCTEPAHRDDDIAHRLLQAVVSDLVRRGVRALEAFGIRSGPASKPLSDRLAGSMRLMERIGGPVRGKSAPSADCSPETCMIEADLLEDFGFEVVAPHHRFPRLRLELDSDHGWKEDVERALDQLLAAASLTVPTRAGAR</sequence>
<dbReference type="eggNOG" id="COG3153">
    <property type="taxonomic scope" value="Bacteria"/>
</dbReference>
<dbReference type="HOGENOM" id="CLU_067049_1_0_11"/>
<dbReference type="KEGG" id="nfa:NFA_56650"/>
<dbReference type="InterPro" id="IPR000182">
    <property type="entry name" value="GNAT_dom"/>
</dbReference>
<dbReference type="CDD" id="cd04301">
    <property type="entry name" value="NAT_SF"/>
    <property type="match status" value="1"/>
</dbReference>
<feature type="domain" description="N-acetyltransferase" evidence="1">
    <location>
        <begin position="37"/>
        <end position="224"/>
    </location>
</feature>
<dbReference type="STRING" id="247156.NFA_56650"/>
<organism evidence="2 3">
    <name type="scientific">Nocardia farcinica (strain IFM 10152)</name>
    <dbReference type="NCBI Taxonomy" id="247156"/>
    <lineage>
        <taxon>Bacteria</taxon>
        <taxon>Bacillati</taxon>
        <taxon>Actinomycetota</taxon>
        <taxon>Actinomycetes</taxon>
        <taxon>Mycobacteriales</taxon>
        <taxon>Nocardiaceae</taxon>
        <taxon>Nocardia</taxon>
    </lineage>
</organism>
<dbReference type="EMBL" id="AP006618">
    <property type="protein sequence ID" value="BAD60517.1"/>
    <property type="molecule type" value="Genomic_DNA"/>
</dbReference>
<name>Q5YMS4_NOCFA</name>